<evidence type="ECO:0000313" key="1">
    <source>
        <dbReference type="EMBL" id="KDN45965.1"/>
    </source>
</evidence>
<dbReference type="AlphaFoldDB" id="A0A066W5B9"/>
<name>A0A066W5B9_TILAU</name>
<proteinExistence type="predicted"/>
<reference evidence="1 2" key="1">
    <citation type="submission" date="2014-05" db="EMBL/GenBank/DDBJ databases">
        <title>Draft genome sequence of a rare smut relative, Tilletiaria anomala UBC 951.</title>
        <authorList>
            <consortium name="DOE Joint Genome Institute"/>
            <person name="Toome M."/>
            <person name="Kuo A."/>
            <person name="Henrissat B."/>
            <person name="Lipzen A."/>
            <person name="Tritt A."/>
            <person name="Yoshinaga Y."/>
            <person name="Zane M."/>
            <person name="Barry K."/>
            <person name="Grigoriev I.V."/>
            <person name="Spatafora J.W."/>
            <person name="Aimea M.C."/>
        </authorList>
    </citation>
    <scope>NUCLEOTIDE SEQUENCE [LARGE SCALE GENOMIC DNA]</scope>
    <source>
        <strain evidence="1 2">UBC 951</strain>
    </source>
</reference>
<dbReference type="InParanoid" id="A0A066W5B9"/>
<dbReference type="GeneID" id="25264402"/>
<gene>
    <name evidence="1" type="ORF">K437DRAFT_256382</name>
</gene>
<protein>
    <submittedName>
        <fullName evidence="1">Uncharacterized protein</fullName>
    </submittedName>
</protein>
<keyword evidence="2" id="KW-1185">Reference proteome</keyword>
<organism evidence="1 2">
    <name type="scientific">Tilletiaria anomala (strain ATCC 24038 / CBS 436.72 / UBC 951)</name>
    <dbReference type="NCBI Taxonomy" id="1037660"/>
    <lineage>
        <taxon>Eukaryota</taxon>
        <taxon>Fungi</taxon>
        <taxon>Dikarya</taxon>
        <taxon>Basidiomycota</taxon>
        <taxon>Ustilaginomycotina</taxon>
        <taxon>Exobasidiomycetes</taxon>
        <taxon>Georgefischeriales</taxon>
        <taxon>Tilletiariaceae</taxon>
        <taxon>Tilletiaria</taxon>
    </lineage>
</organism>
<evidence type="ECO:0000313" key="2">
    <source>
        <dbReference type="Proteomes" id="UP000027361"/>
    </source>
</evidence>
<dbReference type="EMBL" id="JMSN01000038">
    <property type="protein sequence ID" value="KDN45965.1"/>
    <property type="molecule type" value="Genomic_DNA"/>
</dbReference>
<dbReference type="HOGENOM" id="CLU_1300451_0_0_1"/>
<dbReference type="Proteomes" id="UP000027361">
    <property type="component" value="Unassembled WGS sequence"/>
</dbReference>
<dbReference type="RefSeq" id="XP_013243403.1">
    <property type="nucleotide sequence ID" value="XM_013387949.1"/>
</dbReference>
<sequence>MRTYKRAFPSERHYSYWLASDQNNRAAGKMKASARIVANMTIPQSAKLSLVRAFSLLAHPLRSPPTTYPRRVQLWTNVDVLTPSMATPIHPSICVSTHVACFSRWWRKSPSRIHLAVRRLTRTMSSIGTSGTTKQLQKLERNTISSLFRLATLLAMSYRTAASKMRVLRSSLATPALSRSNSNGRSGLMLMPNSWLPASPWWTAAAGHSPLS</sequence>
<accession>A0A066W5B9</accession>
<comment type="caution">
    <text evidence="1">The sequence shown here is derived from an EMBL/GenBank/DDBJ whole genome shotgun (WGS) entry which is preliminary data.</text>
</comment>